<evidence type="ECO:0000313" key="3">
    <source>
        <dbReference type="Proteomes" id="UP000296049"/>
    </source>
</evidence>
<keyword evidence="3" id="KW-1185">Reference proteome</keyword>
<protein>
    <submittedName>
        <fullName evidence="2">Uncharacterized protein</fullName>
    </submittedName>
</protein>
<dbReference type="AlphaFoldDB" id="R0K4X4"/>
<feature type="region of interest" description="Disordered" evidence="1">
    <location>
        <begin position="587"/>
        <end position="613"/>
    </location>
</feature>
<evidence type="ECO:0000313" key="2">
    <source>
        <dbReference type="EMBL" id="EOB05171.1"/>
    </source>
</evidence>
<reference evidence="3" key="1">
    <citation type="journal article" date="2013" name="Nat. Genet.">
        <title>The duck genome and transcriptome provide insight into an avian influenza virus reservoir species.</title>
        <authorList>
            <person name="Huang Y."/>
            <person name="Li Y."/>
            <person name="Burt D.W."/>
            <person name="Chen H."/>
            <person name="Zhang Y."/>
            <person name="Qian W."/>
            <person name="Kim H."/>
            <person name="Gan S."/>
            <person name="Zhao Y."/>
            <person name="Li J."/>
            <person name="Yi K."/>
            <person name="Feng H."/>
            <person name="Zhu P."/>
            <person name="Li B."/>
            <person name="Liu Q."/>
            <person name="Fairley S."/>
            <person name="Magor K.E."/>
            <person name="Du Z."/>
            <person name="Hu X."/>
            <person name="Goodman L."/>
            <person name="Tafer H."/>
            <person name="Vignal A."/>
            <person name="Lee T."/>
            <person name="Kim K.W."/>
            <person name="Sheng Z."/>
            <person name="An Y."/>
            <person name="Searle S."/>
            <person name="Herrero J."/>
            <person name="Groenen M.A."/>
            <person name="Crooijmans R.P."/>
            <person name="Faraut T."/>
            <person name="Cai Q."/>
            <person name="Webster R.G."/>
            <person name="Aldridge J.R."/>
            <person name="Warren W.C."/>
            <person name="Bartschat S."/>
            <person name="Kehr S."/>
            <person name="Marz M."/>
            <person name="Stadler P.F."/>
            <person name="Smith J."/>
            <person name="Kraus R.H."/>
            <person name="Zhao Y."/>
            <person name="Ren L."/>
            <person name="Fei J."/>
            <person name="Morisson M."/>
            <person name="Kaiser P."/>
            <person name="Griffin D.K."/>
            <person name="Rao M."/>
            <person name="Pitel F."/>
            <person name="Wang J."/>
            <person name="Li N."/>
        </authorList>
    </citation>
    <scope>NUCLEOTIDE SEQUENCE [LARGE SCALE GENOMIC DNA]</scope>
</reference>
<sequence>MFVDSQSWGFRRKTMTLFEVREEWEGWLANETAQCRSAVTTAHKLKSSSLSDMKQIIDKKPTQVIPTAPPDPNTQNLAISEINGTQSQVFIAQNSLVLELQAAAIGKFFNPEARTRWFLAFQYLCPDTQDKNTFVLHLCPARRGREAEGRSWKLKPSCRARDSGSVASVRSLAQPELGEGRCWVPPRLRQRGQRPQPGMTGAQRGMMLGCHQKHVVSKKIEERALCAVQQCKQLSDSSLQEQRRGFRTQLGYRLLLLLFPAVSQPCCYSSQLTRRISTTGKIGSKPPSSKPLFQTCFPSETWLTTAELRGSYSSKAVLCRLKCLVRKPWRDKESNRPYAVNPCNHSNEAKSLSLHKRKIKSSTGVDWKEIHQEMDKVNHAYLRLTLTYSGSPRRALVLAPSFIHTGAQVCAELPAMKPSAALEVCRLQGKHCVSPTASLLNVAMESKSKHATGVALSISGMINIASIMGSSQAAAKGMRNLPTDVTFANEPHAAFRSTPSPWPGSEKPCGHGRAIFDLCLGSVFDLTDEDVLGVQVQFVNYFPLQYYIECNYSLDKSEAELQRASRQQLIACVRECGCTQRAASAQLLTPKPRPPPQRDRCSTSQDGPSLSVA</sequence>
<feature type="compositionally biased region" description="Polar residues" evidence="1">
    <location>
        <begin position="602"/>
        <end position="613"/>
    </location>
</feature>
<name>R0K4X4_ANAPL</name>
<dbReference type="EMBL" id="KB742712">
    <property type="protein sequence ID" value="EOB05171.1"/>
    <property type="molecule type" value="Genomic_DNA"/>
</dbReference>
<proteinExistence type="predicted"/>
<accession>R0K4X4</accession>
<gene>
    <name evidence="2" type="ORF">Anapl_03916</name>
</gene>
<evidence type="ECO:0000256" key="1">
    <source>
        <dbReference type="SAM" id="MobiDB-lite"/>
    </source>
</evidence>
<dbReference type="Proteomes" id="UP000296049">
    <property type="component" value="Unassembled WGS sequence"/>
</dbReference>
<organism evidence="2 3">
    <name type="scientific">Anas platyrhynchos</name>
    <name type="common">Mallard</name>
    <name type="synonym">Anas boschas</name>
    <dbReference type="NCBI Taxonomy" id="8839"/>
    <lineage>
        <taxon>Eukaryota</taxon>
        <taxon>Metazoa</taxon>
        <taxon>Chordata</taxon>
        <taxon>Craniata</taxon>
        <taxon>Vertebrata</taxon>
        <taxon>Euteleostomi</taxon>
        <taxon>Archelosauria</taxon>
        <taxon>Archosauria</taxon>
        <taxon>Dinosauria</taxon>
        <taxon>Saurischia</taxon>
        <taxon>Theropoda</taxon>
        <taxon>Coelurosauria</taxon>
        <taxon>Aves</taxon>
        <taxon>Neognathae</taxon>
        <taxon>Galloanserae</taxon>
        <taxon>Anseriformes</taxon>
        <taxon>Anatidae</taxon>
        <taxon>Anatinae</taxon>
        <taxon>Anas</taxon>
    </lineage>
</organism>